<name>A0A841GM45_9GAMM</name>
<dbReference type="InterPro" id="IPR001867">
    <property type="entry name" value="OmpR/PhoB-type_DNA-bd"/>
</dbReference>
<dbReference type="SUPFAM" id="SSF52172">
    <property type="entry name" value="CheY-like"/>
    <property type="match status" value="1"/>
</dbReference>
<feature type="DNA-binding region" description="OmpR/PhoB-type" evidence="9">
    <location>
        <begin position="129"/>
        <end position="228"/>
    </location>
</feature>
<dbReference type="CDD" id="cd17623">
    <property type="entry name" value="REC_OmpR_CpxR"/>
    <property type="match status" value="1"/>
</dbReference>
<evidence type="ECO:0000256" key="3">
    <source>
        <dbReference type="ARBA" id="ARBA00022553"/>
    </source>
</evidence>
<dbReference type="GO" id="GO:0032993">
    <property type="term" value="C:protein-DNA complex"/>
    <property type="evidence" value="ECO:0007669"/>
    <property type="project" value="TreeGrafter"/>
</dbReference>
<dbReference type="InterPro" id="IPR039420">
    <property type="entry name" value="WalR-like"/>
</dbReference>
<evidence type="ECO:0000313" key="13">
    <source>
        <dbReference type="Proteomes" id="UP000585721"/>
    </source>
</evidence>
<evidence type="ECO:0000256" key="5">
    <source>
        <dbReference type="ARBA" id="ARBA00023015"/>
    </source>
</evidence>
<gene>
    <name evidence="12" type="ORF">HNR75_002307</name>
</gene>
<keyword evidence="7" id="KW-0804">Transcription</keyword>
<comment type="caution">
    <text evidence="12">The sequence shown here is derived from an EMBL/GenBank/DDBJ whole genome shotgun (WGS) entry which is preliminary data.</text>
</comment>
<keyword evidence="5" id="KW-0805">Transcription regulation</keyword>
<dbReference type="AlphaFoldDB" id="A0A841GM45"/>
<evidence type="ECO:0000256" key="4">
    <source>
        <dbReference type="ARBA" id="ARBA00023012"/>
    </source>
</evidence>
<evidence type="ECO:0000256" key="8">
    <source>
        <dbReference type="PROSITE-ProRule" id="PRU00169"/>
    </source>
</evidence>
<feature type="domain" description="OmpR/PhoB-type" evidence="11">
    <location>
        <begin position="129"/>
        <end position="228"/>
    </location>
</feature>
<feature type="domain" description="Response regulatory" evidence="10">
    <location>
        <begin position="3"/>
        <end position="116"/>
    </location>
</feature>
<evidence type="ECO:0000256" key="2">
    <source>
        <dbReference type="ARBA" id="ARBA00022490"/>
    </source>
</evidence>
<evidence type="ECO:0000256" key="1">
    <source>
        <dbReference type="ARBA" id="ARBA00004496"/>
    </source>
</evidence>
<dbReference type="InterPro" id="IPR016032">
    <property type="entry name" value="Sig_transdc_resp-reg_C-effctor"/>
</dbReference>
<dbReference type="GO" id="GO:0005829">
    <property type="term" value="C:cytosol"/>
    <property type="evidence" value="ECO:0007669"/>
    <property type="project" value="TreeGrafter"/>
</dbReference>
<dbReference type="EMBL" id="JACHGR010000007">
    <property type="protein sequence ID" value="MBB6056375.1"/>
    <property type="molecule type" value="Genomic_DNA"/>
</dbReference>
<keyword evidence="2" id="KW-0963">Cytoplasm</keyword>
<dbReference type="RefSeq" id="WP_188027094.1">
    <property type="nucleotide sequence ID" value="NZ_JACHGR010000007.1"/>
</dbReference>
<keyword evidence="4" id="KW-0902">Two-component regulatory system</keyword>
<feature type="modified residue" description="4-aspartylphosphate" evidence="8">
    <location>
        <position position="52"/>
    </location>
</feature>
<dbReference type="PROSITE" id="PS50110">
    <property type="entry name" value="RESPONSE_REGULATORY"/>
    <property type="match status" value="1"/>
</dbReference>
<dbReference type="GO" id="GO:0006355">
    <property type="term" value="P:regulation of DNA-templated transcription"/>
    <property type="evidence" value="ECO:0007669"/>
    <property type="project" value="InterPro"/>
</dbReference>
<dbReference type="Proteomes" id="UP000585721">
    <property type="component" value="Unassembled WGS sequence"/>
</dbReference>
<dbReference type="SMART" id="SM00862">
    <property type="entry name" value="Trans_reg_C"/>
    <property type="match status" value="1"/>
</dbReference>
<sequence length="229" mass="25551">MIRILLVDDDPELCSMQGEYLSNEGFAVRMCHDGESGLEEALSGHHDLILLDVMMPKLNGIEVLRRLRIHSNIPVLMLTAKGDDIDRIIGLELGADDYVSKPCTPRELVARVRAILRRADPEKQDSGQLQPLRVGALAISAASRSASWHNEVLDLTSTEFNLLEMLCRRAGRTISKEDLSLHTLGRPLARYDRSIDVHVSNLRQKLGLLKDGRSPIQTIRGIGYQLVVE</sequence>
<dbReference type="PROSITE" id="PS51755">
    <property type="entry name" value="OMPR_PHOB"/>
    <property type="match status" value="1"/>
</dbReference>
<dbReference type="CDD" id="cd00383">
    <property type="entry name" value="trans_reg_C"/>
    <property type="match status" value="1"/>
</dbReference>
<evidence type="ECO:0000256" key="9">
    <source>
        <dbReference type="PROSITE-ProRule" id="PRU01091"/>
    </source>
</evidence>
<dbReference type="SMART" id="SM00448">
    <property type="entry name" value="REC"/>
    <property type="match status" value="1"/>
</dbReference>
<evidence type="ECO:0000313" key="12">
    <source>
        <dbReference type="EMBL" id="MBB6056375.1"/>
    </source>
</evidence>
<evidence type="ECO:0000259" key="10">
    <source>
        <dbReference type="PROSITE" id="PS50110"/>
    </source>
</evidence>
<dbReference type="Gene3D" id="3.40.50.2300">
    <property type="match status" value="1"/>
</dbReference>
<evidence type="ECO:0000256" key="6">
    <source>
        <dbReference type="ARBA" id="ARBA00023125"/>
    </source>
</evidence>
<dbReference type="Pfam" id="PF00072">
    <property type="entry name" value="Response_reg"/>
    <property type="match status" value="1"/>
</dbReference>
<reference evidence="12 13" key="1">
    <citation type="submission" date="2020-08" db="EMBL/GenBank/DDBJ databases">
        <title>Genomic Encyclopedia of Type Strains, Phase IV (KMG-IV): sequencing the most valuable type-strain genomes for metagenomic binning, comparative biology and taxonomic classification.</title>
        <authorList>
            <person name="Goeker M."/>
        </authorList>
    </citation>
    <scope>NUCLEOTIDE SEQUENCE [LARGE SCALE GENOMIC DNA]</scope>
    <source>
        <strain evidence="12 13">DSM 22975</strain>
    </source>
</reference>
<keyword evidence="13" id="KW-1185">Reference proteome</keyword>
<protein>
    <submittedName>
        <fullName evidence="12">DNA-binding response OmpR family regulator</fullName>
    </submittedName>
</protein>
<evidence type="ECO:0000256" key="7">
    <source>
        <dbReference type="ARBA" id="ARBA00023163"/>
    </source>
</evidence>
<dbReference type="GO" id="GO:0000156">
    <property type="term" value="F:phosphorelay response regulator activity"/>
    <property type="evidence" value="ECO:0007669"/>
    <property type="project" value="TreeGrafter"/>
</dbReference>
<keyword evidence="3 8" id="KW-0597">Phosphoprotein</keyword>
<dbReference type="InterPro" id="IPR036388">
    <property type="entry name" value="WH-like_DNA-bd_sf"/>
</dbReference>
<evidence type="ECO:0000259" key="11">
    <source>
        <dbReference type="PROSITE" id="PS51755"/>
    </source>
</evidence>
<dbReference type="PANTHER" id="PTHR48111:SF39">
    <property type="entry name" value="TRANSCRIPTIONAL REGULATORY PROTEIN CPXR"/>
    <property type="match status" value="1"/>
</dbReference>
<dbReference type="InterPro" id="IPR058124">
    <property type="entry name" value="CpxR-like_REC"/>
</dbReference>
<dbReference type="Pfam" id="PF00486">
    <property type="entry name" value="Trans_reg_C"/>
    <property type="match status" value="1"/>
</dbReference>
<dbReference type="GO" id="GO:0000976">
    <property type="term" value="F:transcription cis-regulatory region binding"/>
    <property type="evidence" value="ECO:0007669"/>
    <property type="project" value="TreeGrafter"/>
</dbReference>
<dbReference type="PANTHER" id="PTHR48111">
    <property type="entry name" value="REGULATOR OF RPOS"/>
    <property type="match status" value="1"/>
</dbReference>
<accession>A0A841GM45</accession>
<dbReference type="SUPFAM" id="SSF46894">
    <property type="entry name" value="C-terminal effector domain of the bipartite response regulators"/>
    <property type="match status" value="1"/>
</dbReference>
<dbReference type="FunFam" id="3.40.50.2300:FF:000001">
    <property type="entry name" value="DNA-binding response regulator PhoB"/>
    <property type="match status" value="1"/>
</dbReference>
<dbReference type="Gene3D" id="6.10.250.690">
    <property type="match status" value="1"/>
</dbReference>
<proteinExistence type="predicted"/>
<keyword evidence="6 9" id="KW-0238">DNA-binding</keyword>
<dbReference type="InterPro" id="IPR001789">
    <property type="entry name" value="Sig_transdc_resp-reg_receiver"/>
</dbReference>
<dbReference type="Gene3D" id="1.10.10.10">
    <property type="entry name" value="Winged helix-like DNA-binding domain superfamily/Winged helix DNA-binding domain"/>
    <property type="match status" value="1"/>
</dbReference>
<dbReference type="InterPro" id="IPR011006">
    <property type="entry name" value="CheY-like_superfamily"/>
</dbReference>
<organism evidence="12 13">
    <name type="scientific">Tolumonas osonensis</name>
    <dbReference type="NCBI Taxonomy" id="675874"/>
    <lineage>
        <taxon>Bacteria</taxon>
        <taxon>Pseudomonadati</taxon>
        <taxon>Pseudomonadota</taxon>
        <taxon>Gammaproteobacteria</taxon>
        <taxon>Aeromonadales</taxon>
        <taxon>Aeromonadaceae</taxon>
        <taxon>Tolumonas</taxon>
    </lineage>
</organism>
<comment type="subcellular location">
    <subcellularLocation>
        <location evidence="1">Cytoplasm</location>
    </subcellularLocation>
</comment>